<feature type="coiled-coil region" evidence="1">
    <location>
        <begin position="3"/>
        <end position="30"/>
    </location>
</feature>
<feature type="non-terminal residue" evidence="3">
    <location>
        <position position="1"/>
    </location>
</feature>
<evidence type="ECO:0000313" key="3">
    <source>
        <dbReference type="EMBL" id="CAE8601457.1"/>
    </source>
</evidence>
<feature type="non-terminal residue" evidence="3">
    <location>
        <position position="119"/>
    </location>
</feature>
<gene>
    <name evidence="3" type="ORF">PGLA1383_LOCUS19750</name>
</gene>
<sequence length="119" mass="13145">QDEPQLREALEAQDAEIDNLKAQLRAFQESDQRDFLNDNSDQLANIISTKNQVILDLQAQLRALQGTEPDGAASQGGSTAEALARALDSARTSSVELERLRGQTAELQKELKGRDERLQ</sequence>
<dbReference type="Proteomes" id="UP000654075">
    <property type="component" value="Unassembled WGS sequence"/>
</dbReference>
<reference evidence="3" key="1">
    <citation type="submission" date="2021-02" db="EMBL/GenBank/DDBJ databases">
        <authorList>
            <person name="Dougan E. K."/>
            <person name="Rhodes N."/>
            <person name="Thang M."/>
            <person name="Chan C."/>
        </authorList>
    </citation>
    <scope>NUCLEOTIDE SEQUENCE</scope>
</reference>
<feature type="region of interest" description="Disordered" evidence="2">
    <location>
        <begin position="67"/>
        <end position="119"/>
    </location>
</feature>
<organism evidence="3 4">
    <name type="scientific">Polarella glacialis</name>
    <name type="common">Dinoflagellate</name>
    <dbReference type="NCBI Taxonomy" id="89957"/>
    <lineage>
        <taxon>Eukaryota</taxon>
        <taxon>Sar</taxon>
        <taxon>Alveolata</taxon>
        <taxon>Dinophyceae</taxon>
        <taxon>Suessiales</taxon>
        <taxon>Suessiaceae</taxon>
        <taxon>Polarella</taxon>
    </lineage>
</organism>
<evidence type="ECO:0000256" key="2">
    <source>
        <dbReference type="SAM" id="MobiDB-lite"/>
    </source>
</evidence>
<protein>
    <submittedName>
        <fullName evidence="3">Uncharacterized protein</fullName>
    </submittedName>
</protein>
<name>A0A813EMC5_POLGL</name>
<accession>A0A813EMC5</accession>
<feature type="compositionally biased region" description="Basic and acidic residues" evidence="2">
    <location>
        <begin position="96"/>
        <end position="119"/>
    </location>
</feature>
<dbReference type="AlphaFoldDB" id="A0A813EMC5"/>
<keyword evidence="4" id="KW-1185">Reference proteome</keyword>
<evidence type="ECO:0000313" key="4">
    <source>
        <dbReference type="Proteomes" id="UP000654075"/>
    </source>
</evidence>
<evidence type="ECO:0000256" key="1">
    <source>
        <dbReference type="SAM" id="Coils"/>
    </source>
</evidence>
<dbReference type="EMBL" id="CAJNNV010013191">
    <property type="protein sequence ID" value="CAE8601457.1"/>
    <property type="molecule type" value="Genomic_DNA"/>
</dbReference>
<comment type="caution">
    <text evidence="3">The sequence shown here is derived from an EMBL/GenBank/DDBJ whole genome shotgun (WGS) entry which is preliminary data.</text>
</comment>
<keyword evidence="1" id="KW-0175">Coiled coil</keyword>
<proteinExistence type="predicted"/>